<dbReference type="EMBL" id="CAJGYO010000017">
    <property type="protein sequence ID" value="CAD6334029.1"/>
    <property type="molecule type" value="Genomic_DNA"/>
</dbReference>
<dbReference type="InterPro" id="IPR038745">
    <property type="entry name" value="AT4G37440-like"/>
</dbReference>
<feature type="region of interest" description="Disordered" evidence="1">
    <location>
        <begin position="1"/>
        <end position="23"/>
    </location>
</feature>
<gene>
    <name evidence="2" type="ORF">NCGR_LOCUS58127</name>
</gene>
<dbReference type="CDD" id="cd11650">
    <property type="entry name" value="AT4G37440_like"/>
    <property type="match status" value="1"/>
</dbReference>
<dbReference type="OrthoDB" id="21648at2759"/>
<dbReference type="PANTHER" id="PTHR34057">
    <property type="entry name" value="ELONGATION FACTOR"/>
    <property type="match status" value="1"/>
</dbReference>
<protein>
    <submittedName>
        <fullName evidence="2">Uncharacterized protein</fullName>
    </submittedName>
</protein>
<evidence type="ECO:0000313" key="3">
    <source>
        <dbReference type="Proteomes" id="UP000604825"/>
    </source>
</evidence>
<proteinExistence type="predicted"/>
<feature type="compositionally biased region" description="Low complexity" evidence="1">
    <location>
        <begin position="77"/>
        <end position="86"/>
    </location>
</feature>
<reference evidence="2" key="1">
    <citation type="submission" date="2020-10" db="EMBL/GenBank/DDBJ databases">
        <authorList>
            <person name="Han B."/>
            <person name="Lu T."/>
            <person name="Zhao Q."/>
            <person name="Huang X."/>
            <person name="Zhao Y."/>
        </authorList>
    </citation>
    <scope>NUCLEOTIDE SEQUENCE</scope>
</reference>
<evidence type="ECO:0000313" key="2">
    <source>
        <dbReference type="EMBL" id="CAD6334029.1"/>
    </source>
</evidence>
<evidence type="ECO:0000256" key="1">
    <source>
        <dbReference type="SAM" id="MobiDB-lite"/>
    </source>
</evidence>
<organism evidence="2 3">
    <name type="scientific">Miscanthus lutarioriparius</name>
    <dbReference type="NCBI Taxonomy" id="422564"/>
    <lineage>
        <taxon>Eukaryota</taxon>
        <taxon>Viridiplantae</taxon>
        <taxon>Streptophyta</taxon>
        <taxon>Embryophyta</taxon>
        <taxon>Tracheophyta</taxon>
        <taxon>Spermatophyta</taxon>
        <taxon>Magnoliopsida</taxon>
        <taxon>Liliopsida</taxon>
        <taxon>Poales</taxon>
        <taxon>Poaceae</taxon>
        <taxon>PACMAD clade</taxon>
        <taxon>Panicoideae</taxon>
        <taxon>Andropogonodae</taxon>
        <taxon>Andropogoneae</taxon>
        <taxon>Saccharinae</taxon>
        <taxon>Miscanthus</taxon>
    </lineage>
</organism>
<dbReference type="Proteomes" id="UP000604825">
    <property type="component" value="Unassembled WGS sequence"/>
</dbReference>
<feature type="region of interest" description="Disordered" evidence="1">
    <location>
        <begin position="63"/>
        <end position="109"/>
    </location>
</feature>
<dbReference type="PANTHER" id="PTHR34057:SF13">
    <property type="entry name" value="OS05G0365200 PROTEIN"/>
    <property type="match status" value="1"/>
</dbReference>
<accession>A0A811RXN6</accession>
<keyword evidence="3" id="KW-1185">Reference proteome</keyword>
<sequence>MASDPVAGVNDHDADNKADNVVVKSEPVDVEYVEDGVIHPAVPACGDPGLASVSFGDECADDVQSAQDGHADSTECSSSFGDSGFGSDDETESDTGATEVDSPFFSHINGGDTTAVPHMIRKEKVSADWRKFIGPERWRCHWLELRIKDLLSQVAKYDKELALVNHEKYLQLEMIKADSHKSELSQLDLSGNERNTINRRRRKRYEDYMDTSLYIKKHQIFSYYSHENRKSRTGNEMSGADNELLVIDDLNNLDSEDTKSSFGMNDTLLDSHRNNTLLEQHSLREILLAIECFQSRIINLKSYLREAYNKTDYTQKSQKKKDLNGFHKMKNVGRPFGEDGDEITAEVLFGVNNPLINPHIERICKESIDDVLIDNKAATDEVWQFERVKRIDETR</sequence>
<name>A0A811RXN6_9POAL</name>
<dbReference type="AlphaFoldDB" id="A0A811RXN6"/>
<comment type="caution">
    <text evidence="2">The sequence shown here is derived from an EMBL/GenBank/DDBJ whole genome shotgun (WGS) entry which is preliminary data.</text>
</comment>